<accession>A0AAN9HTN8</accession>
<dbReference type="GO" id="GO:1990052">
    <property type="term" value="P:ER to chloroplast lipid transport"/>
    <property type="evidence" value="ECO:0007669"/>
    <property type="project" value="InterPro"/>
</dbReference>
<gene>
    <name evidence="1" type="ORF">RIF29_29192</name>
</gene>
<dbReference type="GO" id="GO:0034196">
    <property type="term" value="P:acylglycerol transport"/>
    <property type="evidence" value="ECO:0007669"/>
    <property type="project" value="InterPro"/>
</dbReference>
<evidence type="ECO:0000313" key="1">
    <source>
        <dbReference type="EMBL" id="KAK7255773.1"/>
    </source>
</evidence>
<dbReference type="PANTHER" id="PTHR34954:SF3">
    <property type="entry name" value="EXPRESSED PROTEIN"/>
    <property type="match status" value="1"/>
</dbReference>
<dbReference type="GO" id="GO:0070300">
    <property type="term" value="F:phosphatidic acid binding"/>
    <property type="evidence" value="ECO:0007669"/>
    <property type="project" value="InterPro"/>
</dbReference>
<reference evidence="1 2" key="1">
    <citation type="submission" date="2024-01" db="EMBL/GenBank/DDBJ databases">
        <title>The genomes of 5 underutilized Papilionoideae crops provide insights into root nodulation and disease resistanc.</title>
        <authorList>
            <person name="Yuan L."/>
        </authorList>
    </citation>
    <scope>NUCLEOTIDE SEQUENCE [LARGE SCALE GENOMIC DNA]</scope>
    <source>
        <strain evidence="1">ZHUSHIDOU_FW_LH</strain>
        <tissue evidence="1">Leaf</tissue>
    </source>
</reference>
<evidence type="ECO:0000313" key="2">
    <source>
        <dbReference type="Proteomes" id="UP001372338"/>
    </source>
</evidence>
<dbReference type="PANTHER" id="PTHR34954">
    <property type="entry name" value="EXPRESSED PROTEIN"/>
    <property type="match status" value="1"/>
</dbReference>
<name>A0AAN9HTN8_CROPI</name>
<dbReference type="Proteomes" id="UP001372338">
    <property type="component" value="Unassembled WGS sequence"/>
</dbReference>
<comment type="caution">
    <text evidence="1">The sequence shown here is derived from an EMBL/GenBank/DDBJ whole genome shotgun (WGS) entry which is preliminary data.</text>
</comment>
<keyword evidence="2" id="KW-1185">Reference proteome</keyword>
<dbReference type="GO" id="GO:0009941">
    <property type="term" value="C:chloroplast envelope"/>
    <property type="evidence" value="ECO:0007669"/>
    <property type="project" value="TreeGrafter"/>
</dbReference>
<dbReference type="InterPro" id="IPR044160">
    <property type="entry name" value="TGD4-like"/>
</dbReference>
<dbReference type="AlphaFoldDB" id="A0AAN9HTN8"/>
<dbReference type="EMBL" id="JAYWIO010000006">
    <property type="protein sequence ID" value="KAK7255773.1"/>
    <property type="molecule type" value="Genomic_DNA"/>
</dbReference>
<sequence length="282" mass="31474">MGGTCAFWIWKGRSFSGIDSEEELEVSTRSKRSRLSADLFGSVCYTFQRGKFTKDFGDLTRVHARLEAFANKVLNTFKSSTADVNEQPSASSRLNLIFQQHIQHAIDLDPVGTYTRQGKEAAKDSDDESEKVLSYDERLREPHAAISGIMGGTCAFWIWKGRSFSGIDSEEELEVSTRSKRSRLSADLFGSVCYTFQRGKFTKDFGDLTKVHARLDLSSASAFANKVLNTFKSSTADVNEQPSASPRLNLIFQQQIQHAIDLDPGASRGCKRDSVVIARIFR</sequence>
<organism evidence="1 2">
    <name type="scientific">Crotalaria pallida</name>
    <name type="common">Smooth rattlebox</name>
    <name type="synonym">Crotalaria striata</name>
    <dbReference type="NCBI Taxonomy" id="3830"/>
    <lineage>
        <taxon>Eukaryota</taxon>
        <taxon>Viridiplantae</taxon>
        <taxon>Streptophyta</taxon>
        <taxon>Embryophyta</taxon>
        <taxon>Tracheophyta</taxon>
        <taxon>Spermatophyta</taxon>
        <taxon>Magnoliopsida</taxon>
        <taxon>eudicotyledons</taxon>
        <taxon>Gunneridae</taxon>
        <taxon>Pentapetalae</taxon>
        <taxon>rosids</taxon>
        <taxon>fabids</taxon>
        <taxon>Fabales</taxon>
        <taxon>Fabaceae</taxon>
        <taxon>Papilionoideae</taxon>
        <taxon>50 kb inversion clade</taxon>
        <taxon>genistoids sensu lato</taxon>
        <taxon>core genistoids</taxon>
        <taxon>Crotalarieae</taxon>
        <taxon>Crotalaria</taxon>
    </lineage>
</organism>
<protein>
    <submittedName>
        <fullName evidence="1">Uncharacterized protein</fullName>
    </submittedName>
</protein>
<proteinExistence type="predicted"/>